<dbReference type="Gene3D" id="1.10.1040.10">
    <property type="entry name" value="N-(1-d-carboxylethyl)-l-norvaline Dehydrogenase, domain 2"/>
    <property type="match status" value="1"/>
</dbReference>
<evidence type="ECO:0000259" key="12">
    <source>
        <dbReference type="Pfam" id="PF08546"/>
    </source>
</evidence>
<evidence type="ECO:0000313" key="14">
    <source>
        <dbReference type="Proteomes" id="UP000298049"/>
    </source>
</evidence>
<proteinExistence type="inferred from homology"/>
<dbReference type="Pfam" id="PF02558">
    <property type="entry name" value="ApbA"/>
    <property type="match status" value="1"/>
</dbReference>
<comment type="catalytic activity">
    <reaction evidence="9 10">
        <text>(R)-pantoate + NADP(+) = 2-dehydropantoate + NADPH + H(+)</text>
        <dbReference type="Rhea" id="RHEA:16233"/>
        <dbReference type="ChEBI" id="CHEBI:11561"/>
        <dbReference type="ChEBI" id="CHEBI:15378"/>
        <dbReference type="ChEBI" id="CHEBI:15980"/>
        <dbReference type="ChEBI" id="CHEBI:57783"/>
        <dbReference type="ChEBI" id="CHEBI:58349"/>
        <dbReference type="EC" id="1.1.1.169"/>
    </reaction>
</comment>
<evidence type="ECO:0000256" key="4">
    <source>
        <dbReference type="ARBA" id="ARBA00019465"/>
    </source>
</evidence>
<comment type="pathway">
    <text evidence="1 10">Cofactor biosynthesis; (R)-pantothenate biosynthesis; (R)-pantoate from 3-methyl-2-oxobutanoate: step 2/2.</text>
</comment>
<comment type="function">
    <text evidence="10">Catalyzes the NADPH-dependent reduction of ketopantoate into pantoic acid.</text>
</comment>
<dbReference type="PANTHER" id="PTHR43765">
    <property type="entry name" value="2-DEHYDROPANTOATE 2-REDUCTASE-RELATED"/>
    <property type="match status" value="1"/>
</dbReference>
<dbReference type="Proteomes" id="UP000298049">
    <property type="component" value="Chromosome"/>
</dbReference>
<name>A0A4P7XH35_9ALTE</name>
<keyword evidence="6 10" id="KW-0521">NADP</keyword>
<dbReference type="InterPro" id="IPR013752">
    <property type="entry name" value="KPA_reductase"/>
</dbReference>
<evidence type="ECO:0000313" key="13">
    <source>
        <dbReference type="EMBL" id="QCF26341.1"/>
    </source>
</evidence>
<evidence type="ECO:0000256" key="1">
    <source>
        <dbReference type="ARBA" id="ARBA00004994"/>
    </source>
</evidence>
<organism evidence="13 14">
    <name type="scientific">Hydrocarboniclastica marina</name>
    <dbReference type="NCBI Taxonomy" id="2259620"/>
    <lineage>
        <taxon>Bacteria</taxon>
        <taxon>Pseudomonadati</taxon>
        <taxon>Pseudomonadota</taxon>
        <taxon>Gammaproteobacteria</taxon>
        <taxon>Alteromonadales</taxon>
        <taxon>Alteromonadaceae</taxon>
        <taxon>Hydrocarboniclastica</taxon>
    </lineage>
</organism>
<dbReference type="UniPathway" id="UPA00028">
    <property type="reaction ID" value="UER00004"/>
</dbReference>
<evidence type="ECO:0000256" key="10">
    <source>
        <dbReference type="RuleBase" id="RU362068"/>
    </source>
</evidence>
<keyword evidence="5 10" id="KW-0566">Pantothenate biosynthesis</keyword>
<protein>
    <recommendedName>
        <fullName evidence="4 10">2-dehydropantoate 2-reductase</fullName>
        <ecNumber evidence="3 10">1.1.1.169</ecNumber>
    </recommendedName>
    <alternativeName>
        <fullName evidence="8 10">Ketopantoate reductase</fullName>
    </alternativeName>
</protein>
<dbReference type="NCBIfam" id="TIGR00745">
    <property type="entry name" value="apbA_panE"/>
    <property type="match status" value="1"/>
</dbReference>
<dbReference type="SUPFAM" id="SSF48179">
    <property type="entry name" value="6-phosphogluconate dehydrogenase C-terminal domain-like"/>
    <property type="match status" value="1"/>
</dbReference>
<dbReference type="GO" id="GO:0005737">
    <property type="term" value="C:cytoplasm"/>
    <property type="evidence" value="ECO:0007669"/>
    <property type="project" value="TreeGrafter"/>
</dbReference>
<keyword evidence="14" id="KW-1185">Reference proteome</keyword>
<dbReference type="FunFam" id="1.10.1040.10:FF:000017">
    <property type="entry name" value="2-dehydropantoate 2-reductase"/>
    <property type="match status" value="1"/>
</dbReference>
<dbReference type="GO" id="GO:0050661">
    <property type="term" value="F:NADP binding"/>
    <property type="evidence" value="ECO:0007669"/>
    <property type="project" value="TreeGrafter"/>
</dbReference>
<dbReference type="Pfam" id="PF08546">
    <property type="entry name" value="ApbA_C"/>
    <property type="match status" value="1"/>
</dbReference>
<dbReference type="GO" id="GO:0015940">
    <property type="term" value="P:pantothenate biosynthetic process"/>
    <property type="evidence" value="ECO:0007669"/>
    <property type="project" value="UniProtKB-UniPathway"/>
</dbReference>
<evidence type="ECO:0000256" key="9">
    <source>
        <dbReference type="ARBA" id="ARBA00048793"/>
    </source>
</evidence>
<evidence type="ECO:0000256" key="5">
    <source>
        <dbReference type="ARBA" id="ARBA00022655"/>
    </source>
</evidence>
<dbReference type="EC" id="1.1.1.169" evidence="3 10"/>
<comment type="similarity">
    <text evidence="2 10">Belongs to the ketopantoate reductase family.</text>
</comment>
<sequence>MSASNIADYGIIGPGSIGLLWAVKLRAAHSVALWGRSGPVGLSLEFMQGETISESFTFEPRGQAPGTALVTTKAYDTVRALDGAIKRWRQPPRAIVLFQNGVGSQDEVQQRFDHIPLLAVSTTEGANRTADGALVHAGSGLTRLGPLNASGAAWAEKIGADFCAAGFDTRLETDIRIALWEKLLINAGINAFTVLLDCPNGALLGHSFFEDRLPPLCYELAVVSQASGYPATAEIIEARIRTVAEKTAGNISSMLQDVRSGRPTEIDVINGAVVRAGIALGIATPVNRMLADAVAARTR</sequence>
<dbReference type="InterPro" id="IPR003710">
    <property type="entry name" value="ApbA"/>
</dbReference>
<gene>
    <name evidence="13" type="ORF">soil367_10575</name>
</gene>
<evidence type="ECO:0000256" key="6">
    <source>
        <dbReference type="ARBA" id="ARBA00022857"/>
    </source>
</evidence>
<keyword evidence="7 10" id="KW-0560">Oxidoreductase</keyword>
<dbReference type="InterPro" id="IPR013328">
    <property type="entry name" value="6PGD_dom2"/>
</dbReference>
<accession>A0A4P7XH35</accession>
<dbReference type="InterPro" id="IPR008927">
    <property type="entry name" value="6-PGluconate_DH-like_C_sf"/>
</dbReference>
<dbReference type="InterPro" id="IPR036291">
    <property type="entry name" value="NAD(P)-bd_dom_sf"/>
</dbReference>
<dbReference type="AlphaFoldDB" id="A0A4P7XH35"/>
<dbReference type="EMBL" id="CP031093">
    <property type="protein sequence ID" value="QCF26341.1"/>
    <property type="molecule type" value="Genomic_DNA"/>
</dbReference>
<dbReference type="RefSeq" id="WP_136549062.1">
    <property type="nucleotide sequence ID" value="NZ_CP031093.1"/>
</dbReference>
<dbReference type="GO" id="GO:0008677">
    <property type="term" value="F:2-dehydropantoate 2-reductase activity"/>
    <property type="evidence" value="ECO:0007669"/>
    <property type="project" value="UniProtKB-EC"/>
</dbReference>
<evidence type="ECO:0000256" key="3">
    <source>
        <dbReference type="ARBA" id="ARBA00013014"/>
    </source>
</evidence>
<feature type="domain" description="Ketopantoate reductase C-terminal" evidence="12">
    <location>
        <begin position="174"/>
        <end position="296"/>
    </location>
</feature>
<dbReference type="PANTHER" id="PTHR43765:SF2">
    <property type="entry name" value="2-DEHYDROPANTOATE 2-REDUCTASE"/>
    <property type="match status" value="1"/>
</dbReference>
<evidence type="ECO:0000259" key="11">
    <source>
        <dbReference type="Pfam" id="PF02558"/>
    </source>
</evidence>
<reference evidence="13 14" key="1">
    <citation type="submission" date="2018-07" db="EMBL/GenBank/DDBJ databases">
        <title>Marsedoiliclastica nanhaica gen. nov. sp. nov., a novel marine hydrocarbonoclastic bacterium isolated from an in-situ enriched hydrocarbon-degrading consortium in deep-sea sediment.</title>
        <authorList>
            <person name="Dong C."/>
            <person name="Ma T."/>
            <person name="Liu R."/>
            <person name="Shao Z."/>
        </authorList>
    </citation>
    <scope>NUCLEOTIDE SEQUENCE [LARGE SCALE GENOMIC DNA]</scope>
    <source>
        <strain evidence="14">soil36-7</strain>
    </source>
</reference>
<dbReference type="InterPro" id="IPR013332">
    <property type="entry name" value="KPR_N"/>
</dbReference>
<dbReference type="KEGG" id="hmi:soil367_10575"/>
<evidence type="ECO:0000256" key="8">
    <source>
        <dbReference type="ARBA" id="ARBA00032024"/>
    </source>
</evidence>
<dbReference type="Gene3D" id="3.40.50.720">
    <property type="entry name" value="NAD(P)-binding Rossmann-like Domain"/>
    <property type="match status" value="1"/>
</dbReference>
<evidence type="ECO:0000256" key="2">
    <source>
        <dbReference type="ARBA" id="ARBA00007870"/>
    </source>
</evidence>
<feature type="domain" description="Ketopantoate reductase N-terminal" evidence="11">
    <location>
        <begin position="10"/>
        <end position="148"/>
    </location>
</feature>
<evidence type="ECO:0000256" key="7">
    <source>
        <dbReference type="ARBA" id="ARBA00023002"/>
    </source>
</evidence>
<dbReference type="InterPro" id="IPR050838">
    <property type="entry name" value="Ketopantoate_reductase"/>
</dbReference>
<dbReference type="OrthoDB" id="6530772at2"/>
<dbReference type="SUPFAM" id="SSF51735">
    <property type="entry name" value="NAD(P)-binding Rossmann-fold domains"/>
    <property type="match status" value="1"/>
</dbReference>